<organism evidence="1 2">
    <name type="scientific">Cupriavidus taiwanensis</name>
    <dbReference type="NCBI Taxonomy" id="164546"/>
    <lineage>
        <taxon>Bacteria</taxon>
        <taxon>Pseudomonadati</taxon>
        <taxon>Pseudomonadota</taxon>
        <taxon>Betaproteobacteria</taxon>
        <taxon>Burkholderiales</taxon>
        <taxon>Burkholderiaceae</taxon>
        <taxon>Cupriavidus</taxon>
    </lineage>
</organism>
<accession>A0A375IE29</accession>
<dbReference type="EMBL" id="LT991976">
    <property type="protein sequence ID" value="SPK73034.1"/>
    <property type="molecule type" value="Genomic_DNA"/>
</dbReference>
<dbReference type="Proteomes" id="UP000255505">
    <property type="component" value="Chromosome I"/>
</dbReference>
<proteinExistence type="predicted"/>
<reference evidence="1 2" key="1">
    <citation type="submission" date="2018-01" db="EMBL/GenBank/DDBJ databases">
        <authorList>
            <person name="Gaut B.S."/>
            <person name="Morton B.R."/>
            <person name="Clegg M.T."/>
            <person name="Duvall M.R."/>
        </authorList>
    </citation>
    <scope>NUCLEOTIDE SEQUENCE [LARGE SCALE GENOMIC DNA]</scope>
    <source>
        <strain evidence="1">Cupriavidus taiwanensis LMG 19425</strain>
    </source>
</reference>
<sequence length="20" mass="2170">MGSLGFAICELRNALIYKGL</sequence>
<evidence type="ECO:0000313" key="1">
    <source>
        <dbReference type="EMBL" id="SPK73034.1"/>
    </source>
</evidence>
<evidence type="ECO:0000313" key="2">
    <source>
        <dbReference type="Proteomes" id="UP000255505"/>
    </source>
</evidence>
<gene>
    <name evidence="1" type="ORF">CT19425_90138</name>
</gene>
<protein>
    <submittedName>
        <fullName evidence="1">Uncharacterized protein</fullName>
    </submittedName>
</protein>
<name>A0A375IE29_9BURK</name>
<dbReference type="AlphaFoldDB" id="A0A375IE29"/>